<dbReference type="GO" id="GO:0008270">
    <property type="term" value="F:zinc ion binding"/>
    <property type="evidence" value="ECO:0007669"/>
    <property type="project" value="InterPro"/>
</dbReference>
<proteinExistence type="predicted"/>
<dbReference type="SUPFAM" id="SSF57701">
    <property type="entry name" value="Zn2/Cys6 DNA-binding domain"/>
    <property type="match status" value="1"/>
</dbReference>
<dbReference type="GeneID" id="31017305"/>
<dbReference type="CDD" id="cd00067">
    <property type="entry name" value="GAL4"/>
    <property type="match status" value="1"/>
</dbReference>
<dbReference type="AlphaFoldDB" id="A0A1J9RER7"/>
<dbReference type="RefSeq" id="XP_020127319.1">
    <property type="nucleotide sequence ID" value="XM_020277044.1"/>
</dbReference>
<sequence>MSARRRSRVPDFAVDNELPDFASNWGSHLALGGDAGFHHGLLGMGNQFGDQPDLIPPAGAPDFSLLHDASPTSPSVHLQPCFDVDTPAYAGLSALSQGLREWDNAAFDSADVSPTMDLLPDDLMASCNKVDSEPFNPLLLAGPGGVALADNAFSEPSSSHSSVGSIPIPQPSGQAFSEYSFCSEPSLAYTGSSFSSDRSFDVLYAAHKQSQHLAPPQQNALPTTLQPHFSSWKSPPQPPRPTHAQGARRLTVDQARRATPSSISPNTGRNPLSFIHFRPGGEPGQLLIHGAEHPINAKKPRGRKNPLTPTQKKNAALMRRVKACESCRQRKEKCDPGIPCKACIEHFRTDLVRQPCRGKTLEVLTSSMLSDELGWCPMERTLDAYLGPGAYKISSEVSFVNLMLGFGPPLLREVRRVIPHQPSQLWHSHVVYEWPTSANEAGLSGIPRQDYHRVFPAILADTADLRHELDEHLLKLVNGDQYFREFPVFRSPFEVLKYVYMFYRDLSNATHRHLLCTALKLLVLVHISDNTRLDPSVPLFFTFSRDAGDVRTTTPCFIRGQLGAVVPHLAQDLLREALNRLEEICLARRCTDWPVVLATLVTLCMAVETAQYHAAKAPYHAHFDASTPDCNNSNTGMAIPTKPKLAVYGPEKPTHPTSPGISFSSTSLDDCGDNDEPASLLSTINEEAVDRLISFYRICYRGCHGTRLQEQDPASASPKRRRQDSDQDAVSACFVTSLKASLRNAKTYLVQRKSTSQYALKVMGMRFATGPSGRSHAQQGADSKDMSVFFDRLLAKLFLA</sequence>
<organism evidence="4 5">
    <name type="scientific">Diplodia corticola</name>
    <dbReference type="NCBI Taxonomy" id="236234"/>
    <lineage>
        <taxon>Eukaryota</taxon>
        <taxon>Fungi</taxon>
        <taxon>Dikarya</taxon>
        <taxon>Ascomycota</taxon>
        <taxon>Pezizomycotina</taxon>
        <taxon>Dothideomycetes</taxon>
        <taxon>Dothideomycetes incertae sedis</taxon>
        <taxon>Botryosphaeriales</taxon>
        <taxon>Botryosphaeriaceae</taxon>
        <taxon>Diplodia</taxon>
    </lineage>
</organism>
<evidence type="ECO:0000259" key="3">
    <source>
        <dbReference type="PROSITE" id="PS50048"/>
    </source>
</evidence>
<reference evidence="4 5" key="1">
    <citation type="submission" date="2016-10" db="EMBL/GenBank/DDBJ databases">
        <title>Proteomics and genomics reveal pathogen-plant mechanisms compatible with a hemibiotrophic lifestyle of Diplodia corticola.</title>
        <authorList>
            <person name="Fernandes I."/>
            <person name="De Jonge R."/>
            <person name="Van De Peer Y."/>
            <person name="Devreese B."/>
            <person name="Alves A."/>
            <person name="Esteves A.C."/>
        </authorList>
    </citation>
    <scope>NUCLEOTIDE SEQUENCE [LARGE SCALE GENOMIC DNA]</scope>
    <source>
        <strain evidence="4 5">CBS 112549</strain>
    </source>
</reference>
<feature type="compositionally biased region" description="Polar residues" evidence="2">
    <location>
        <begin position="216"/>
        <end position="234"/>
    </location>
</feature>
<protein>
    <submittedName>
        <fullName evidence="4">C6 finger domain-containing protein</fullName>
    </submittedName>
</protein>
<dbReference type="OrthoDB" id="3921198at2759"/>
<accession>A0A1J9RER7</accession>
<dbReference type="InterPro" id="IPR001138">
    <property type="entry name" value="Zn2Cys6_DnaBD"/>
</dbReference>
<feature type="region of interest" description="Disordered" evidence="2">
    <location>
        <begin position="211"/>
        <end position="271"/>
    </location>
</feature>
<evidence type="ECO:0000313" key="5">
    <source>
        <dbReference type="Proteomes" id="UP000183809"/>
    </source>
</evidence>
<evidence type="ECO:0000256" key="1">
    <source>
        <dbReference type="ARBA" id="ARBA00023242"/>
    </source>
</evidence>
<dbReference type="EMBL" id="MNUE01000052">
    <property type="protein sequence ID" value="OJD31059.1"/>
    <property type="molecule type" value="Genomic_DNA"/>
</dbReference>
<evidence type="ECO:0000313" key="4">
    <source>
        <dbReference type="EMBL" id="OJD31059.1"/>
    </source>
</evidence>
<comment type="caution">
    <text evidence="4">The sequence shown here is derived from an EMBL/GenBank/DDBJ whole genome shotgun (WGS) entry which is preliminary data.</text>
</comment>
<dbReference type="SMART" id="SM00066">
    <property type="entry name" value="GAL4"/>
    <property type="match status" value="1"/>
</dbReference>
<dbReference type="PANTHER" id="PTHR35392">
    <property type="entry name" value="ZN(II)2CYS6 TRANSCRIPTION FACTOR (EUROFUNG)-RELATED-RELATED"/>
    <property type="match status" value="1"/>
</dbReference>
<name>A0A1J9RER7_9PEZI</name>
<dbReference type="PANTHER" id="PTHR35392:SF3">
    <property type="entry name" value="ZN(2)-C6 FUNGAL-TYPE DOMAIN-CONTAINING PROTEIN"/>
    <property type="match status" value="1"/>
</dbReference>
<dbReference type="InterPro" id="IPR036864">
    <property type="entry name" value="Zn2-C6_fun-type_DNA-bd_sf"/>
</dbReference>
<dbReference type="Proteomes" id="UP000183809">
    <property type="component" value="Unassembled WGS sequence"/>
</dbReference>
<feature type="domain" description="Zn(2)-C6 fungal-type" evidence="3">
    <location>
        <begin position="323"/>
        <end position="356"/>
    </location>
</feature>
<dbReference type="GO" id="GO:0000981">
    <property type="term" value="F:DNA-binding transcription factor activity, RNA polymerase II-specific"/>
    <property type="evidence" value="ECO:0007669"/>
    <property type="project" value="InterPro"/>
</dbReference>
<keyword evidence="5" id="KW-1185">Reference proteome</keyword>
<gene>
    <name evidence="4" type="ORF">BKCO1_5200030</name>
</gene>
<dbReference type="Pfam" id="PF00172">
    <property type="entry name" value="Zn_clus"/>
    <property type="match status" value="1"/>
</dbReference>
<keyword evidence="1" id="KW-0539">Nucleus</keyword>
<dbReference type="PROSITE" id="PS50048">
    <property type="entry name" value="ZN2_CY6_FUNGAL_2"/>
    <property type="match status" value="1"/>
</dbReference>
<dbReference type="InterPro" id="IPR052973">
    <property type="entry name" value="Fungal_sec-metab_reg_TF"/>
</dbReference>
<dbReference type="STRING" id="236234.A0A1J9RER7"/>
<evidence type="ECO:0000256" key="2">
    <source>
        <dbReference type="SAM" id="MobiDB-lite"/>
    </source>
</evidence>
<feature type="compositionally biased region" description="Polar residues" evidence="2">
    <location>
        <begin position="259"/>
        <end position="270"/>
    </location>
</feature>